<evidence type="ECO:0000313" key="3">
    <source>
        <dbReference type="Proteomes" id="UP001652628"/>
    </source>
</evidence>
<feature type="domain" description="PBZ-type" evidence="2">
    <location>
        <begin position="136"/>
        <end position="161"/>
    </location>
</feature>
<feature type="compositionally biased region" description="Polar residues" evidence="1">
    <location>
        <begin position="192"/>
        <end position="225"/>
    </location>
</feature>
<gene>
    <name evidence="4" type="primary">LOC108006406</name>
</gene>
<dbReference type="PANTHER" id="PTHR21315">
    <property type="entry name" value="APRATAXIN AND PNK-LIKE FACTOR-RELATED"/>
    <property type="match status" value="1"/>
</dbReference>
<dbReference type="Pfam" id="PF10283">
    <property type="entry name" value="zf-CCHH"/>
    <property type="match status" value="2"/>
</dbReference>
<reference evidence="4" key="1">
    <citation type="submission" date="2025-08" db="UniProtKB">
        <authorList>
            <consortium name="RefSeq"/>
        </authorList>
    </citation>
    <scope>IDENTIFICATION</scope>
</reference>
<sequence>MSVSDEIENVVIKVEESNGSVEDGGNKRKSPTEATNSGDENPEAESSTSKRVKSEEPGVSIKAEPNPDTPVQVKAEPVEEADEPAVEPTSSGSTIPVRTEPTANGNPPAAAVVKTEPTSSNGQAAVDSSVSSSSTRISCRFGIRCYRRNPAHRSAEAHPGDQDYRRPNFPEPPLGTPACPFGNACYRRNPVHFQQHSHPADFNSAQNISNRLRQRRAQIQNNQDSGTEEEEEDPFGGDNDEDADYRPGADIDEDEDDELEFESQRINSDDYD</sequence>
<name>A0AB39YZX7_DROSZ</name>
<dbReference type="InterPro" id="IPR039253">
    <property type="entry name" value="APLF"/>
</dbReference>
<evidence type="ECO:0000313" key="4">
    <source>
        <dbReference type="RefSeq" id="XP_016925418.4"/>
    </source>
</evidence>
<keyword evidence="3" id="KW-1185">Reference proteome</keyword>
<dbReference type="Proteomes" id="UP001652628">
    <property type="component" value="Chromosome 3"/>
</dbReference>
<dbReference type="GO" id="GO:0008408">
    <property type="term" value="F:3'-5' exonuclease activity"/>
    <property type="evidence" value="ECO:0007669"/>
    <property type="project" value="InterPro"/>
</dbReference>
<feature type="compositionally biased region" description="Acidic residues" evidence="1">
    <location>
        <begin position="250"/>
        <end position="261"/>
    </location>
</feature>
<dbReference type="InterPro" id="IPR019406">
    <property type="entry name" value="APLF_PBZ"/>
</dbReference>
<protein>
    <submittedName>
        <fullName evidence="4">Aprataxin and PNK-like factor</fullName>
    </submittedName>
</protein>
<dbReference type="GO" id="GO:0035861">
    <property type="term" value="C:site of double-strand break"/>
    <property type="evidence" value="ECO:0007669"/>
    <property type="project" value="TreeGrafter"/>
</dbReference>
<evidence type="ECO:0000256" key="1">
    <source>
        <dbReference type="SAM" id="MobiDB-lite"/>
    </source>
</evidence>
<feature type="region of interest" description="Disordered" evidence="1">
    <location>
        <begin position="148"/>
        <end position="272"/>
    </location>
</feature>
<feature type="compositionally biased region" description="Acidic residues" evidence="1">
    <location>
        <begin position="226"/>
        <end position="243"/>
    </location>
</feature>
<feature type="compositionally biased region" description="Basic and acidic residues" evidence="1">
    <location>
        <begin position="153"/>
        <end position="168"/>
    </location>
</feature>
<organism evidence="3 4">
    <name type="scientific">Drosophila suzukii</name>
    <name type="common">Spotted-wing drosophila fruit fly</name>
    <dbReference type="NCBI Taxonomy" id="28584"/>
    <lineage>
        <taxon>Eukaryota</taxon>
        <taxon>Metazoa</taxon>
        <taxon>Ecdysozoa</taxon>
        <taxon>Arthropoda</taxon>
        <taxon>Hexapoda</taxon>
        <taxon>Insecta</taxon>
        <taxon>Pterygota</taxon>
        <taxon>Neoptera</taxon>
        <taxon>Endopterygota</taxon>
        <taxon>Diptera</taxon>
        <taxon>Brachycera</taxon>
        <taxon>Muscomorpha</taxon>
        <taxon>Ephydroidea</taxon>
        <taxon>Drosophilidae</taxon>
        <taxon>Drosophila</taxon>
        <taxon>Sophophora</taxon>
    </lineage>
</organism>
<feature type="region of interest" description="Disordered" evidence="1">
    <location>
        <begin position="1"/>
        <end position="134"/>
    </location>
</feature>
<dbReference type="AlphaFoldDB" id="A0AB39YZX7"/>
<accession>A0AB39YZX7</accession>
<feature type="compositionally biased region" description="Polar residues" evidence="1">
    <location>
        <begin position="32"/>
        <end position="49"/>
    </location>
</feature>
<dbReference type="GO" id="GO:0003906">
    <property type="term" value="F:DNA-(apurinic or apyrimidinic site) endonuclease activity"/>
    <property type="evidence" value="ECO:0007669"/>
    <property type="project" value="InterPro"/>
</dbReference>
<dbReference type="GO" id="GO:0006302">
    <property type="term" value="P:double-strand break repair"/>
    <property type="evidence" value="ECO:0007669"/>
    <property type="project" value="InterPro"/>
</dbReference>
<dbReference type="GO" id="GO:0005634">
    <property type="term" value="C:nucleus"/>
    <property type="evidence" value="ECO:0007669"/>
    <property type="project" value="TreeGrafter"/>
</dbReference>
<dbReference type="PANTHER" id="PTHR21315:SF2">
    <property type="entry name" value="APRATAXIN AND PNK-LIKE FACTOR"/>
    <property type="match status" value="1"/>
</dbReference>
<dbReference type="RefSeq" id="XP_016925418.4">
    <property type="nucleotide sequence ID" value="XM_017069929.4"/>
</dbReference>
<evidence type="ECO:0000259" key="2">
    <source>
        <dbReference type="Pfam" id="PF10283"/>
    </source>
</evidence>
<proteinExistence type="predicted"/>
<feature type="domain" description="PBZ-type" evidence="2">
    <location>
        <begin position="177"/>
        <end position="201"/>
    </location>
</feature>
<dbReference type="GeneID" id="108006406"/>
<feature type="compositionally biased region" description="Polar residues" evidence="1">
    <location>
        <begin position="89"/>
        <end position="105"/>
    </location>
</feature>